<name>A0A920BR88_9ACTN</name>
<dbReference type="Proteomes" id="UP000677082">
    <property type="component" value="Unassembled WGS sequence"/>
</dbReference>
<evidence type="ECO:0000313" key="2">
    <source>
        <dbReference type="Proteomes" id="UP000677082"/>
    </source>
</evidence>
<accession>A0A920BR88</accession>
<sequence>MALTLLAYGWIAYDADVRRADLGIGRYAWSELRCGCGRQASHLEGGFARLAGADAEFDAGALEGHVFSETVLYEPAPVVISACLDALADDLAVTARLHLLALLAQLSSAQDQPPGVTNAGSNLWSECRAALRKGIPLLYAEVFRAYPKQAGRENAMVAASYAFDVLMMIDNDAQRVERCRSAAAEFLAWDLRSKASFGGSASS</sequence>
<proteinExistence type="predicted"/>
<keyword evidence="2" id="KW-1185">Reference proteome</keyword>
<gene>
    <name evidence="1" type="ORF">Ato02nite_096080</name>
</gene>
<evidence type="ECO:0000313" key="1">
    <source>
        <dbReference type="EMBL" id="GIM97815.1"/>
    </source>
</evidence>
<dbReference type="EMBL" id="BOQN01000159">
    <property type="protein sequence ID" value="GIM97815.1"/>
    <property type="molecule type" value="Genomic_DNA"/>
</dbReference>
<protein>
    <submittedName>
        <fullName evidence="1">Uncharacterized protein</fullName>
    </submittedName>
</protein>
<organism evidence="1 2">
    <name type="scientific">Paractinoplanes toevensis</name>
    <dbReference type="NCBI Taxonomy" id="571911"/>
    <lineage>
        <taxon>Bacteria</taxon>
        <taxon>Bacillati</taxon>
        <taxon>Actinomycetota</taxon>
        <taxon>Actinomycetes</taxon>
        <taxon>Micromonosporales</taxon>
        <taxon>Micromonosporaceae</taxon>
        <taxon>Paractinoplanes</taxon>
    </lineage>
</organism>
<comment type="caution">
    <text evidence="1">The sequence shown here is derived from an EMBL/GenBank/DDBJ whole genome shotgun (WGS) entry which is preliminary data.</text>
</comment>
<dbReference type="RefSeq" id="WP_213013442.1">
    <property type="nucleotide sequence ID" value="NZ_BOQN01000159.1"/>
</dbReference>
<reference evidence="1 2" key="1">
    <citation type="submission" date="2021-03" db="EMBL/GenBank/DDBJ databases">
        <title>Whole genome shotgun sequence of Actinoplanes toevensis NBRC 105298.</title>
        <authorList>
            <person name="Komaki H."/>
            <person name="Tamura T."/>
        </authorList>
    </citation>
    <scope>NUCLEOTIDE SEQUENCE [LARGE SCALE GENOMIC DNA]</scope>
    <source>
        <strain evidence="1 2">NBRC 105298</strain>
    </source>
</reference>
<dbReference type="AlphaFoldDB" id="A0A920BR88"/>